<feature type="compositionally biased region" description="Low complexity" evidence="1">
    <location>
        <begin position="106"/>
        <end position="119"/>
    </location>
</feature>
<feature type="region of interest" description="Disordered" evidence="1">
    <location>
        <begin position="70"/>
        <end position="135"/>
    </location>
</feature>
<proteinExistence type="predicted"/>
<keyword evidence="3" id="KW-1185">Reference proteome</keyword>
<reference evidence="2" key="1">
    <citation type="submission" date="2023-06" db="EMBL/GenBank/DDBJ databases">
        <title>Black Yeasts Isolated from many extreme environments.</title>
        <authorList>
            <person name="Coleine C."/>
            <person name="Stajich J.E."/>
            <person name="Selbmann L."/>
        </authorList>
    </citation>
    <scope>NUCLEOTIDE SEQUENCE</scope>
    <source>
        <strain evidence="2">CCFEE 5200</strain>
    </source>
</reference>
<evidence type="ECO:0000313" key="2">
    <source>
        <dbReference type="EMBL" id="KAK0970781.1"/>
    </source>
</evidence>
<name>A0AAN6K9B3_9PEZI</name>
<organism evidence="2 3">
    <name type="scientific">Friedmanniomyces endolithicus</name>
    <dbReference type="NCBI Taxonomy" id="329885"/>
    <lineage>
        <taxon>Eukaryota</taxon>
        <taxon>Fungi</taxon>
        <taxon>Dikarya</taxon>
        <taxon>Ascomycota</taxon>
        <taxon>Pezizomycotina</taxon>
        <taxon>Dothideomycetes</taxon>
        <taxon>Dothideomycetidae</taxon>
        <taxon>Mycosphaerellales</taxon>
        <taxon>Teratosphaeriaceae</taxon>
        <taxon>Friedmanniomyces</taxon>
    </lineage>
</organism>
<evidence type="ECO:0000313" key="3">
    <source>
        <dbReference type="Proteomes" id="UP001175353"/>
    </source>
</evidence>
<dbReference type="Proteomes" id="UP001175353">
    <property type="component" value="Unassembled WGS sequence"/>
</dbReference>
<dbReference type="AlphaFoldDB" id="A0AAN6K9B3"/>
<gene>
    <name evidence="2" type="ORF">LTR91_015784</name>
</gene>
<sequence>MEKPSAEGSTPPGTGKAEDTPDLRGVGTFHSPDHIPRHAELDGVTGCVSVPPRVDTVPVCGLGIVGINRRRYAPTNPDPTSATDEGHSPTGTAPPAGLSEAPGDHSLPASPAVSSLAPLPDTPSVSNTPGGLSAVSPVTPSYRHISMPYTPSAYQYEPQSSVPRTAAAKPPSLPQDYSLASLGSSANIYRGLSQHGGAPWAYLSPEEAVDGGWRNEEASDEA</sequence>
<dbReference type="EMBL" id="JAUJLE010000183">
    <property type="protein sequence ID" value="KAK0970781.1"/>
    <property type="molecule type" value="Genomic_DNA"/>
</dbReference>
<feature type="region of interest" description="Disordered" evidence="1">
    <location>
        <begin position="1"/>
        <end position="39"/>
    </location>
</feature>
<evidence type="ECO:0000256" key="1">
    <source>
        <dbReference type="SAM" id="MobiDB-lite"/>
    </source>
</evidence>
<protein>
    <submittedName>
        <fullName evidence="2">Uncharacterized protein</fullName>
    </submittedName>
</protein>
<accession>A0AAN6K9B3</accession>
<comment type="caution">
    <text evidence="2">The sequence shown here is derived from an EMBL/GenBank/DDBJ whole genome shotgun (WGS) entry which is preliminary data.</text>
</comment>